<reference evidence="2 3" key="1">
    <citation type="submission" date="2014-08" db="EMBL/GenBank/DDBJ databases">
        <authorList>
            <person name="Chen Y.-H."/>
        </authorList>
    </citation>
    <scope>NUCLEOTIDE SEQUENCE [LARGE SCALE GENOMIC DNA]</scope>
</reference>
<sequence length="104" mass="11331">MVIVLSRDTPLCPAGHLPLKGGDRPAALITTAILRPAVIRRPLAVILGLDPRIQASELYRLDRIDAFRHEKWILGSSPRMTGTELGEMPGRAEGGAPRTRSVRS</sequence>
<evidence type="ECO:0000313" key="3">
    <source>
        <dbReference type="Proteomes" id="UP000046176"/>
    </source>
</evidence>
<name>A0A0T7FAU2_NEOGA</name>
<protein>
    <submittedName>
        <fullName evidence="2">Uncharacterized protein</fullName>
    </submittedName>
</protein>
<organism evidence="2 3">
    <name type="scientific">Neorhizobium galegae bv. officinalis</name>
    <dbReference type="NCBI Taxonomy" id="323656"/>
    <lineage>
        <taxon>Bacteria</taxon>
        <taxon>Pseudomonadati</taxon>
        <taxon>Pseudomonadota</taxon>
        <taxon>Alphaproteobacteria</taxon>
        <taxon>Hyphomicrobiales</taxon>
        <taxon>Rhizobiaceae</taxon>
        <taxon>Rhizobium/Agrobacterium group</taxon>
        <taxon>Neorhizobium</taxon>
    </lineage>
</organism>
<dbReference type="AlphaFoldDB" id="A0A0T7FAU2"/>
<gene>
    <name evidence="2" type="ORF">NGAL_HAMBI1145_08410</name>
</gene>
<proteinExistence type="predicted"/>
<dbReference type="EMBL" id="CCRH01000002">
    <property type="protein sequence ID" value="CDZ32071.1"/>
    <property type="molecule type" value="Genomic_DNA"/>
</dbReference>
<evidence type="ECO:0000256" key="1">
    <source>
        <dbReference type="SAM" id="MobiDB-lite"/>
    </source>
</evidence>
<feature type="region of interest" description="Disordered" evidence="1">
    <location>
        <begin position="78"/>
        <end position="104"/>
    </location>
</feature>
<evidence type="ECO:0000313" key="2">
    <source>
        <dbReference type="EMBL" id="CDZ32071.1"/>
    </source>
</evidence>
<dbReference type="Proteomes" id="UP000046176">
    <property type="component" value="Unassembled WGS sequence"/>
</dbReference>
<accession>A0A0T7FAU2</accession>